<name>A0AAU9U1N8_EUPED</name>
<dbReference type="EMBL" id="CAKOGL010000011">
    <property type="protein sequence ID" value="CAH2091998.1"/>
    <property type="molecule type" value="Genomic_DNA"/>
</dbReference>
<keyword evidence="3" id="KW-1185">Reference proteome</keyword>
<organism evidence="2 3">
    <name type="scientific">Euphydryas editha</name>
    <name type="common">Edith's checkerspot</name>
    <dbReference type="NCBI Taxonomy" id="104508"/>
    <lineage>
        <taxon>Eukaryota</taxon>
        <taxon>Metazoa</taxon>
        <taxon>Ecdysozoa</taxon>
        <taxon>Arthropoda</taxon>
        <taxon>Hexapoda</taxon>
        <taxon>Insecta</taxon>
        <taxon>Pterygota</taxon>
        <taxon>Neoptera</taxon>
        <taxon>Endopterygota</taxon>
        <taxon>Lepidoptera</taxon>
        <taxon>Glossata</taxon>
        <taxon>Ditrysia</taxon>
        <taxon>Papilionoidea</taxon>
        <taxon>Nymphalidae</taxon>
        <taxon>Nymphalinae</taxon>
        <taxon>Euphydryas</taxon>
    </lineage>
</organism>
<proteinExistence type="predicted"/>
<accession>A0AAU9U1N8</accession>
<dbReference type="AlphaFoldDB" id="A0AAU9U1N8"/>
<comment type="caution">
    <text evidence="2">The sequence shown here is derived from an EMBL/GenBank/DDBJ whole genome shotgun (WGS) entry which is preliminary data.</text>
</comment>
<dbReference type="Proteomes" id="UP001153954">
    <property type="component" value="Unassembled WGS sequence"/>
</dbReference>
<evidence type="ECO:0000313" key="3">
    <source>
        <dbReference type="Proteomes" id="UP001153954"/>
    </source>
</evidence>
<protein>
    <submittedName>
        <fullName evidence="2">Uncharacterized protein</fullName>
    </submittedName>
</protein>
<evidence type="ECO:0000313" key="2">
    <source>
        <dbReference type="EMBL" id="CAH2091998.1"/>
    </source>
</evidence>
<reference evidence="2" key="1">
    <citation type="submission" date="2022-03" db="EMBL/GenBank/DDBJ databases">
        <authorList>
            <person name="Tunstrom K."/>
        </authorList>
    </citation>
    <scope>NUCLEOTIDE SEQUENCE</scope>
</reference>
<sequence>MKKKSNKRTRFENSRKKSLQPDDSDTSVNSEVTYAESDDSIWNADDEIDSEFENDENVTQESIITGAVIEDKKITMEGNNIITKQLEIDEYLRQNVTENNDYTNRGNETGEPTKKIAIFNDLEETSETLEEERLFLWDNMVSKKRQTLTSLPETSEDLRKELLNQLNSLQNSEEESTN</sequence>
<evidence type="ECO:0000256" key="1">
    <source>
        <dbReference type="SAM" id="MobiDB-lite"/>
    </source>
</evidence>
<gene>
    <name evidence="2" type="ORF">EEDITHA_LOCUS7805</name>
</gene>
<feature type="region of interest" description="Disordered" evidence="1">
    <location>
        <begin position="1"/>
        <end position="42"/>
    </location>
</feature>